<dbReference type="Pfam" id="PF13715">
    <property type="entry name" value="CarbopepD_reg_2"/>
    <property type="match status" value="1"/>
</dbReference>
<dbReference type="InterPro" id="IPR037066">
    <property type="entry name" value="Plug_dom_sf"/>
</dbReference>
<feature type="domain" description="TonB-dependent receptor-like beta-barrel" evidence="11">
    <location>
        <begin position="459"/>
        <end position="959"/>
    </location>
</feature>
<dbReference type="OrthoDB" id="9768177at2"/>
<evidence type="ECO:0000256" key="1">
    <source>
        <dbReference type="ARBA" id="ARBA00004571"/>
    </source>
</evidence>
<keyword evidence="14" id="KW-1185">Reference proteome</keyword>
<dbReference type="NCBIfam" id="TIGR04057">
    <property type="entry name" value="SusC_RagA_signa"/>
    <property type="match status" value="1"/>
</dbReference>
<dbReference type="SUPFAM" id="SSF49464">
    <property type="entry name" value="Carboxypeptidase regulatory domain-like"/>
    <property type="match status" value="1"/>
</dbReference>
<dbReference type="PROSITE" id="PS52016">
    <property type="entry name" value="TONB_DEPENDENT_REC_3"/>
    <property type="match status" value="1"/>
</dbReference>
<protein>
    <submittedName>
        <fullName evidence="13">SusC/RagA family protein</fullName>
    </submittedName>
</protein>
<dbReference type="InterPro" id="IPR023997">
    <property type="entry name" value="TonB-dep_OMP_SusC/RagA_CS"/>
</dbReference>
<gene>
    <name evidence="13" type="ORF">AHMF7605_25990</name>
</gene>
<dbReference type="SUPFAM" id="SSF56935">
    <property type="entry name" value="Porins"/>
    <property type="match status" value="1"/>
</dbReference>
<dbReference type="NCBIfam" id="TIGR04056">
    <property type="entry name" value="OMP_RagA_SusC"/>
    <property type="match status" value="1"/>
</dbReference>
<evidence type="ECO:0000256" key="6">
    <source>
        <dbReference type="ARBA" id="ARBA00023136"/>
    </source>
</evidence>
<evidence type="ECO:0000313" key="14">
    <source>
        <dbReference type="Proteomes" id="UP000240357"/>
    </source>
</evidence>
<dbReference type="Gene3D" id="2.40.170.20">
    <property type="entry name" value="TonB-dependent receptor, beta-barrel domain"/>
    <property type="match status" value="1"/>
</dbReference>
<dbReference type="InterPro" id="IPR023996">
    <property type="entry name" value="TonB-dep_OMP_SusC/RagA"/>
</dbReference>
<dbReference type="PROSITE" id="PS00018">
    <property type="entry name" value="EF_HAND_1"/>
    <property type="match status" value="1"/>
</dbReference>
<dbReference type="Proteomes" id="UP000240357">
    <property type="component" value="Unassembled WGS sequence"/>
</dbReference>
<feature type="domain" description="TonB-dependent receptor plug" evidence="12">
    <location>
        <begin position="147"/>
        <end position="252"/>
    </location>
</feature>
<comment type="similarity">
    <text evidence="8 9">Belongs to the TonB-dependent receptor family.</text>
</comment>
<evidence type="ECO:0000256" key="10">
    <source>
        <dbReference type="SAM" id="SignalP"/>
    </source>
</evidence>
<keyword evidence="4 8" id="KW-0812">Transmembrane</keyword>
<evidence type="ECO:0000256" key="2">
    <source>
        <dbReference type="ARBA" id="ARBA00022448"/>
    </source>
</evidence>
<evidence type="ECO:0000259" key="11">
    <source>
        <dbReference type="Pfam" id="PF00593"/>
    </source>
</evidence>
<dbReference type="InterPro" id="IPR018247">
    <property type="entry name" value="EF_Hand_1_Ca_BS"/>
</dbReference>
<keyword evidence="10" id="KW-0732">Signal</keyword>
<dbReference type="InterPro" id="IPR036942">
    <property type="entry name" value="Beta-barrel_TonB_sf"/>
</dbReference>
<dbReference type="InterPro" id="IPR039426">
    <property type="entry name" value="TonB-dep_rcpt-like"/>
</dbReference>
<dbReference type="InterPro" id="IPR012910">
    <property type="entry name" value="Plug_dom"/>
</dbReference>
<dbReference type="GO" id="GO:0009279">
    <property type="term" value="C:cell outer membrane"/>
    <property type="evidence" value="ECO:0007669"/>
    <property type="project" value="UniProtKB-SubCell"/>
</dbReference>
<evidence type="ECO:0000259" key="12">
    <source>
        <dbReference type="Pfam" id="PF07715"/>
    </source>
</evidence>
<accession>A0A2T2YMG6</accession>
<keyword evidence="5 9" id="KW-0798">TonB box</keyword>
<comment type="caution">
    <text evidence="13">The sequence shown here is derived from an EMBL/GenBank/DDBJ whole genome shotgun (WGS) entry which is preliminary data.</text>
</comment>
<keyword evidence="6 8" id="KW-0472">Membrane</keyword>
<evidence type="ECO:0000256" key="4">
    <source>
        <dbReference type="ARBA" id="ARBA00022692"/>
    </source>
</evidence>
<evidence type="ECO:0000313" key="13">
    <source>
        <dbReference type="EMBL" id="PSR56700.1"/>
    </source>
</evidence>
<keyword evidence="2 8" id="KW-0813">Transport</keyword>
<dbReference type="Gene3D" id="2.60.40.1120">
    <property type="entry name" value="Carboxypeptidase-like, regulatory domain"/>
    <property type="match status" value="1"/>
</dbReference>
<name>A0A2T2YMG6_9BACT</name>
<evidence type="ECO:0000256" key="3">
    <source>
        <dbReference type="ARBA" id="ARBA00022452"/>
    </source>
</evidence>
<evidence type="ECO:0000256" key="8">
    <source>
        <dbReference type="PROSITE-ProRule" id="PRU01360"/>
    </source>
</evidence>
<feature type="chain" id="PRO_5015579432" evidence="10">
    <location>
        <begin position="33"/>
        <end position="1112"/>
    </location>
</feature>
<dbReference type="Pfam" id="PF00593">
    <property type="entry name" value="TonB_dep_Rec_b-barrel"/>
    <property type="match status" value="1"/>
</dbReference>
<keyword evidence="3 8" id="KW-1134">Transmembrane beta strand</keyword>
<dbReference type="Pfam" id="PF07715">
    <property type="entry name" value="Plug"/>
    <property type="match status" value="1"/>
</dbReference>
<evidence type="ECO:0000256" key="9">
    <source>
        <dbReference type="RuleBase" id="RU003357"/>
    </source>
</evidence>
<dbReference type="Gene3D" id="2.170.130.10">
    <property type="entry name" value="TonB-dependent receptor, plug domain"/>
    <property type="match status" value="1"/>
</dbReference>
<dbReference type="InterPro" id="IPR008969">
    <property type="entry name" value="CarboxyPept-like_regulatory"/>
</dbReference>
<reference evidence="13 14" key="1">
    <citation type="submission" date="2018-03" db="EMBL/GenBank/DDBJ databases">
        <title>Adhaeribacter sp. HMF7605 Genome sequencing and assembly.</title>
        <authorList>
            <person name="Kang H."/>
            <person name="Kang J."/>
            <person name="Cha I."/>
            <person name="Kim H."/>
            <person name="Joh K."/>
        </authorList>
    </citation>
    <scope>NUCLEOTIDE SEQUENCE [LARGE SCALE GENOMIC DNA]</scope>
    <source>
        <strain evidence="13 14">HMF7605</strain>
    </source>
</reference>
<dbReference type="EMBL" id="PYFT01000001">
    <property type="protein sequence ID" value="PSR56700.1"/>
    <property type="molecule type" value="Genomic_DNA"/>
</dbReference>
<evidence type="ECO:0000256" key="7">
    <source>
        <dbReference type="ARBA" id="ARBA00023237"/>
    </source>
</evidence>
<organism evidence="13 14">
    <name type="scientific">Adhaeribacter arboris</name>
    <dbReference type="NCBI Taxonomy" id="2072846"/>
    <lineage>
        <taxon>Bacteria</taxon>
        <taxon>Pseudomonadati</taxon>
        <taxon>Bacteroidota</taxon>
        <taxon>Cytophagia</taxon>
        <taxon>Cytophagales</taxon>
        <taxon>Hymenobacteraceae</taxon>
        <taxon>Adhaeribacter</taxon>
    </lineage>
</organism>
<dbReference type="RefSeq" id="WP_106932876.1">
    <property type="nucleotide sequence ID" value="NZ_PYFT01000001.1"/>
</dbReference>
<dbReference type="AlphaFoldDB" id="A0A2T2YMG6"/>
<dbReference type="InterPro" id="IPR000531">
    <property type="entry name" value="Beta-barrel_TonB"/>
</dbReference>
<feature type="signal peptide" evidence="10">
    <location>
        <begin position="1"/>
        <end position="32"/>
    </location>
</feature>
<sequence>MKKPFTPDWQKQVCSLILVCALSGSVGNTAKAASIFSPTSGLTSANSNGIKKAVTWTISGRVSSATGDPLPGVTVLLKGTSTGATTAPNGEYTLTVPETAGTIVFSFIGFATQEKAFTGPGSVNVTLLEDTKALQEVVVTGYTAQSKKDITGAVATIDAKQLLATPSTNLGQAMQGKVAGVTVGNENSPGGGVMVRIRGFGTINDNSPLYVIDGVPTKGNLNTLNLNDIESMQILKDASAASIYGSRAGNGVVIVTTKKGKAGKPVFTYDTYVGTQRPGKFLDLLNTQEYAQLVWESRINVLRANGNNGNPTHAQFGNGAEPVIPDYIFPAGAMEGDPRVAQDASGKYINYSNNIDDPNFNKTKWLITKANKTGTNWMDEIFDPAPIQNHQLGVSGGNESGRYAMSVNYFNQEGIMLYTGFKRYSLRANTEFNVNKRIRVGENFQVAVGDRIVQPGSNGFENNPTSFAYRIQPLIPVYDVAGNFAGTRGTDLDNSNNPVSMLYRNKDNHQKEIRLFGNAYAEVDILKNLTAKTSFGIDYNLYNYRNYTFRDYESAEARGSNSLQTTNNYEWTWTWFNTLAYNTTLGENHRLNFLVGTEAIKDYYEFFDASRTNFASDELDNRYLSGGTGVQTNNGGGYNWSLASEFAKANYAFADKYLLEATIRRDRSSRFAPQFRTAYFPAASAGWVFSEENFAENWGSWLSRAKLRVGWGQTGNQEIGNYNSITQYATNPITSFYDLGGTRTTAIPGYELTQFGNPNAKWETTTATNVGVDLSLLNDKIDASFDWYTRTTSDMLFPVQAPLTSGVAVTPFQNIGSMRNRGVDAALTYNGQAAEGKLTYSIGGNLSTYRNEVIKTTGDPNTQYFGLNDERIQNIVVTQQGFPISSFFGYTIDGIFQSDDEAAAAPKNNLGVNQNKAGRFHYRDVNGDGVIDSKDLSIIGSPHPDFTYGINLNVNYKNFGLSVFGQGVQGNQIFNMVKYFTDFPTFGGNRSKRMLYDSWRPGKTDAVLPQLTSSDQVSILPSTYYLENGSYFRFKNIQLTYTLPGPLVSKIGLGSVRVYVQGQNVFTFTKYSGMDPEVNLRNYTSGNDRQIGVDGGNYPIAKQYLVGLNVSF</sequence>
<comment type="subcellular location">
    <subcellularLocation>
        <location evidence="1 8">Cell outer membrane</location>
        <topology evidence="1 8">Multi-pass membrane protein</topology>
    </subcellularLocation>
</comment>
<proteinExistence type="inferred from homology"/>
<evidence type="ECO:0000256" key="5">
    <source>
        <dbReference type="ARBA" id="ARBA00023077"/>
    </source>
</evidence>
<keyword evidence="7 8" id="KW-0998">Cell outer membrane</keyword>